<proteinExistence type="predicted"/>
<evidence type="ECO:0000313" key="2">
    <source>
        <dbReference type="Proteomes" id="UP001562178"/>
    </source>
</evidence>
<organism evidence="1 2">
    <name type="scientific">Comamonas sediminis</name>
    <dbReference type="NCBI Taxonomy" id="1783360"/>
    <lineage>
        <taxon>Bacteria</taxon>
        <taxon>Pseudomonadati</taxon>
        <taxon>Pseudomonadota</taxon>
        <taxon>Betaproteobacteria</taxon>
        <taxon>Burkholderiales</taxon>
        <taxon>Comamonadaceae</taxon>
        <taxon>Comamonas</taxon>
    </lineage>
</organism>
<reference evidence="1 2" key="1">
    <citation type="journal article" date="2016" name="Int. J. Syst. Evol. Microbiol.">
        <title>Description of Comamonas sediminis sp. nov., isolated from lagoon sediments.</title>
        <authorList>
            <person name="Subhash Y."/>
            <person name="Bang J.J."/>
            <person name="You T.H."/>
            <person name="Lee S.S."/>
        </authorList>
    </citation>
    <scope>NUCLEOTIDE SEQUENCE [LARGE SCALE GENOMIC DNA]</scope>
    <source>
        <strain evidence="1 2">JCM 31169</strain>
    </source>
</reference>
<keyword evidence="2" id="KW-1185">Reference proteome</keyword>
<evidence type="ECO:0000313" key="1">
    <source>
        <dbReference type="EMBL" id="MEY2250367.1"/>
    </source>
</evidence>
<dbReference type="RefSeq" id="WP_369459215.1">
    <property type="nucleotide sequence ID" value="NZ_JBGBDC010000002.1"/>
</dbReference>
<dbReference type="Proteomes" id="UP001562178">
    <property type="component" value="Unassembled WGS sequence"/>
</dbReference>
<gene>
    <name evidence="1" type="ORF">AB7A72_05085</name>
</gene>
<dbReference type="InterPro" id="IPR056209">
    <property type="entry name" value="SU10_adaptor"/>
</dbReference>
<sequence>MALTVAQLISDVAREVQDETHVRWTRPELLDYFNAAQRTFAEQRPDQLVQELDLSISGWRHELAPNVHTLMDITNNGNTARKRITKTDLWVLDATLPGWRAQAPQREVLHFMHDIRSPREVLFYPPAVAGTVVRSVVQLAIADLVDESEAPSIPERWMDALRHFVLFRAWSKDAEYGGNKELAASHLMLFNQILGVQSKAANEMAPAM</sequence>
<dbReference type="Pfam" id="PF24175">
    <property type="entry name" value="SU10_adaptor"/>
    <property type="match status" value="1"/>
</dbReference>
<protein>
    <submittedName>
        <fullName evidence="1">DUF6682 family protein</fullName>
    </submittedName>
</protein>
<name>A0ABV4AYR8_9BURK</name>
<dbReference type="EMBL" id="JBGBDC010000002">
    <property type="protein sequence ID" value="MEY2250367.1"/>
    <property type="molecule type" value="Genomic_DNA"/>
</dbReference>
<accession>A0ABV4AYR8</accession>
<comment type="caution">
    <text evidence="1">The sequence shown here is derived from an EMBL/GenBank/DDBJ whole genome shotgun (WGS) entry which is preliminary data.</text>
</comment>